<accession>A0A410G0U6</accession>
<proteinExistence type="predicted"/>
<name>A0A410G0U6_9FLAO</name>
<evidence type="ECO:0000313" key="2">
    <source>
        <dbReference type="Proteomes" id="UP000285517"/>
    </source>
</evidence>
<dbReference type="AlphaFoldDB" id="A0A410G0U6"/>
<dbReference type="RefSeq" id="WP_128249258.1">
    <property type="nucleotide sequence ID" value="NZ_CP034951.1"/>
</dbReference>
<dbReference type="KEGG" id="aev:EI546_03580"/>
<protein>
    <recommendedName>
        <fullName evidence="3">Tetratricopeptide repeat protein</fullName>
    </recommendedName>
</protein>
<evidence type="ECO:0008006" key="3">
    <source>
        <dbReference type="Google" id="ProtNLM"/>
    </source>
</evidence>
<dbReference type="Proteomes" id="UP000285517">
    <property type="component" value="Chromosome"/>
</dbReference>
<keyword evidence="2" id="KW-1185">Reference proteome</keyword>
<gene>
    <name evidence="1" type="ORF">EI546_03580</name>
</gene>
<reference evidence="1 2" key="1">
    <citation type="submission" date="2019-01" db="EMBL/GenBank/DDBJ databases">
        <title>Complete genome sequencing of Aequorivita sp. H23M31.</title>
        <authorList>
            <person name="Bae J.-W."/>
        </authorList>
    </citation>
    <scope>NUCLEOTIDE SEQUENCE [LARGE SCALE GENOMIC DNA]</scope>
    <source>
        <strain evidence="1 2">H23M31</strain>
    </source>
</reference>
<evidence type="ECO:0000313" key="1">
    <source>
        <dbReference type="EMBL" id="QAA80865.1"/>
    </source>
</evidence>
<organism evidence="1 2">
    <name type="scientific">Aequorivita ciconiae</name>
    <dbReference type="NCBI Taxonomy" id="2494375"/>
    <lineage>
        <taxon>Bacteria</taxon>
        <taxon>Pseudomonadati</taxon>
        <taxon>Bacteroidota</taxon>
        <taxon>Flavobacteriia</taxon>
        <taxon>Flavobacteriales</taxon>
        <taxon>Flavobacteriaceae</taxon>
        <taxon>Aequorivita</taxon>
    </lineage>
</organism>
<dbReference type="EMBL" id="CP034951">
    <property type="protein sequence ID" value="QAA80865.1"/>
    <property type="molecule type" value="Genomic_DNA"/>
</dbReference>
<sequence>MKTIILFAFLFLQNISIAQPKPSCDSLIKVGVNQLSERNHLASLENLNKAFVMAKENRGHDQSFLALNRDDKDLYNGGSRRAAFPRD</sequence>